<accession>A0A1I7U3V9</accession>
<feature type="compositionally biased region" description="Basic and acidic residues" evidence="1">
    <location>
        <begin position="68"/>
        <end position="83"/>
    </location>
</feature>
<dbReference type="AlphaFoldDB" id="A0A1I7U3V9"/>
<name>A0A1I7U3V9_9PELO</name>
<evidence type="ECO:0000313" key="3">
    <source>
        <dbReference type="WBParaSite" id="Csp11.Scaffold629.g14581.t1"/>
    </source>
</evidence>
<reference evidence="3" key="1">
    <citation type="submission" date="2016-11" db="UniProtKB">
        <authorList>
            <consortium name="WormBaseParasite"/>
        </authorList>
    </citation>
    <scope>IDENTIFICATION</scope>
</reference>
<feature type="compositionally biased region" description="Polar residues" evidence="1">
    <location>
        <begin position="114"/>
        <end position="124"/>
    </location>
</feature>
<evidence type="ECO:0000313" key="2">
    <source>
        <dbReference type="Proteomes" id="UP000095282"/>
    </source>
</evidence>
<feature type="region of interest" description="Disordered" evidence="1">
    <location>
        <begin position="9"/>
        <end position="48"/>
    </location>
</feature>
<dbReference type="eggNOG" id="ENOG502THG0">
    <property type="taxonomic scope" value="Eukaryota"/>
</dbReference>
<keyword evidence="2" id="KW-1185">Reference proteome</keyword>
<evidence type="ECO:0000256" key="1">
    <source>
        <dbReference type="SAM" id="MobiDB-lite"/>
    </source>
</evidence>
<feature type="region of interest" description="Disordered" evidence="1">
    <location>
        <begin position="61"/>
        <end position="124"/>
    </location>
</feature>
<protein>
    <submittedName>
        <fullName evidence="3">AGC-kinase C-terminal domain-containing protein</fullName>
    </submittedName>
</protein>
<organism evidence="2 3">
    <name type="scientific">Caenorhabditis tropicalis</name>
    <dbReference type="NCBI Taxonomy" id="1561998"/>
    <lineage>
        <taxon>Eukaryota</taxon>
        <taxon>Metazoa</taxon>
        <taxon>Ecdysozoa</taxon>
        <taxon>Nematoda</taxon>
        <taxon>Chromadorea</taxon>
        <taxon>Rhabditida</taxon>
        <taxon>Rhabditina</taxon>
        <taxon>Rhabditomorpha</taxon>
        <taxon>Rhabditoidea</taxon>
        <taxon>Rhabditidae</taxon>
        <taxon>Peloderinae</taxon>
        <taxon>Caenorhabditis</taxon>
    </lineage>
</organism>
<sequence>MIFLAQFHGNPIPKAWGPSKSGLVTDDVASDHLPSLDRPPLKSTNSEDIDALFDDDFELEGFEEESDETVKSTKPLEKREVEKPTGPGEPAEPEPVVLSGGESIDELEDFDTGLLSSGGSDYSF</sequence>
<proteinExistence type="predicted"/>
<dbReference type="STRING" id="1561998.A0A1I7U3V9"/>
<dbReference type="WBParaSite" id="Csp11.Scaffold629.g14581.t1">
    <property type="protein sequence ID" value="Csp11.Scaffold629.g14581.t1"/>
    <property type="gene ID" value="Csp11.Scaffold629.g14581"/>
</dbReference>
<dbReference type="Proteomes" id="UP000095282">
    <property type="component" value="Unplaced"/>
</dbReference>